<dbReference type="EMBL" id="JH660684">
    <property type="protein sequence ID" value="EIM31424.1"/>
    <property type="molecule type" value="Genomic_DNA"/>
</dbReference>
<dbReference type="AlphaFoldDB" id="I4Z5D2"/>
<dbReference type="GeneID" id="92352294"/>
<dbReference type="OrthoDB" id="9153714at2"/>
<dbReference type="RefSeq" id="WP_009453504.1">
    <property type="nucleotide sequence ID" value="NZ_JH660684.1"/>
</dbReference>
<evidence type="ECO:0000313" key="3">
    <source>
        <dbReference type="Proteomes" id="UP000053899"/>
    </source>
</evidence>
<organism evidence="2 3">
    <name type="scientific">Leptothrix ochracea L12</name>
    <dbReference type="NCBI Taxonomy" id="735332"/>
    <lineage>
        <taxon>Bacteria</taxon>
        <taxon>Pseudomonadati</taxon>
        <taxon>Pseudomonadota</taxon>
        <taxon>Betaproteobacteria</taxon>
        <taxon>Burkholderiales</taxon>
        <taxon>Sphaerotilaceae</taxon>
        <taxon>Leptothrix</taxon>
    </lineage>
</organism>
<evidence type="ECO:0000256" key="1">
    <source>
        <dbReference type="SAM" id="MobiDB-lite"/>
    </source>
</evidence>
<gene>
    <name evidence="2" type="ORF">LepocDRAFT_00001520</name>
</gene>
<reference evidence="2 3" key="1">
    <citation type="submission" date="2012-04" db="EMBL/GenBank/DDBJ databases">
        <title>Improved High-Quality Draft sequence of Leptothrix ochracea L12.</title>
        <authorList>
            <consortium name="US DOE Joint Genome Institute"/>
            <person name="Lucas S."/>
            <person name="Han J."/>
            <person name="Lapidus A."/>
            <person name="Cheng J.-F."/>
            <person name="Goodwin L."/>
            <person name="Pitluck S."/>
            <person name="Peters L."/>
            <person name="Zeytun A."/>
            <person name="Detter J.C."/>
            <person name="Han C."/>
            <person name="Tapia R."/>
            <person name="Land M."/>
            <person name="Hauser L."/>
            <person name="Kyrpides N."/>
            <person name="Ivanova N."/>
            <person name="Pagani I."/>
            <person name="Stepanauskas R."/>
            <person name="Masland D."/>
            <person name="Poulton N."/>
            <person name="Emerson D."/>
            <person name="Fleming E."/>
            <person name="Woyke T."/>
        </authorList>
    </citation>
    <scope>NUCLEOTIDE SEQUENCE [LARGE SCALE GENOMIC DNA]</scope>
    <source>
        <strain evidence="2 3">L12</strain>
    </source>
</reference>
<dbReference type="Proteomes" id="UP000053899">
    <property type="component" value="Unassembled WGS sequence"/>
</dbReference>
<name>I4Z5D2_9BURK</name>
<keyword evidence="3" id="KW-1185">Reference proteome</keyword>
<feature type="compositionally biased region" description="Low complexity" evidence="1">
    <location>
        <begin position="295"/>
        <end position="307"/>
    </location>
</feature>
<dbReference type="HOGENOM" id="CLU_885081_0_0_4"/>
<feature type="region of interest" description="Disordered" evidence="1">
    <location>
        <begin position="294"/>
        <end position="314"/>
    </location>
</feature>
<proteinExistence type="predicted"/>
<evidence type="ECO:0000313" key="2">
    <source>
        <dbReference type="EMBL" id="EIM31424.1"/>
    </source>
</evidence>
<accession>I4Z5D2</accession>
<protein>
    <submittedName>
        <fullName evidence="2">Uncharacterized protein</fullName>
    </submittedName>
</protein>
<sequence length="314" mass="34324">MLVLSTLGLRMRQARSFLCLASILVLLPPLTGCVNLQAISDYSASAGAVLGNKAPLVRWHESETRLLAQRLEGDQCSIGRSGRPAQADYDAAFTQAAVVHDTLSQYFGALGELASNHSPKPAQTLDSSLDNVKHLGVNISPAEEAALHSVGALLGRALEGYRQEKIRDLMEQTHADVDRLIVLLQKLGALYRDEVNGERIQAVQFLRCSMAPGGELSDKFWGRREILRVQRSYQSELSSLDTYAASLVKIRQDHEVIRQALAMDDPRRLKDTLHALAETRKELDAASSALHALRPATPAITPLTPQTPQTPPTP</sequence>